<evidence type="ECO:0000256" key="1">
    <source>
        <dbReference type="SAM" id="MobiDB-lite"/>
    </source>
</evidence>
<feature type="region of interest" description="Disordered" evidence="1">
    <location>
        <begin position="265"/>
        <end position="328"/>
    </location>
</feature>
<proteinExistence type="predicted"/>
<feature type="domain" description="RAWUL" evidence="2">
    <location>
        <begin position="70"/>
        <end position="134"/>
    </location>
</feature>
<name>A0A6A4WDM7_AMPAM</name>
<accession>A0A6A4WDM7</accession>
<dbReference type="InterPro" id="IPR032443">
    <property type="entry name" value="RAWUL"/>
</dbReference>
<feature type="compositionally biased region" description="Polar residues" evidence="1">
    <location>
        <begin position="297"/>
        <end position="310"/>
    </location>
</feature>
<dbReference type="PANTHER" id="PTHR10825">
    <property type="entry name" value="RING FINGER DOMAIN-CONTAINING, POLYCOMB GROUP COMPONENT"/>
    <property type="match status" value="1"/>
</dbReference>
<evidence type="ECO:0000259" key="2">
    <source>
        <dbReference type="Pfam" id="PF16207"/>
    </source>
</evidence>
<dbReference type="GO" id="GO:1990841">
    <property type="term" value="F:promoter-specific chromatin binding"/>
    <property type="evidence" value="ECO:0007669"/>
    <property type="project" value="TreeGrafter"/>
</dbReference>
<comment type="caution">
    <text evidence="3">The sequence shown here is derived from an EMBL/GenBank/DDBJ whole genome shotgun (WGS) entry which is preliminary data.</text>
</comment>
<dbReference type="Proteomes" id="UP000440578">
    <property type="component" value="Unassembled WGS sequence"/>
</dbReference>
<protein>
    <submittedName>
        <fullName evidence="3">Polycomb complex protein BMI-1</fullName>
    </submittedName>
</protein>
<dbReference type="GO" id="GO:0000122">
    <property type="term" value="P:negative regulation of transcription by RNA polymerase II"/>
    <property type="evidence" value="ECO:0007669"/>
    <property type="project" value="TreeGrafter"/>
</dbReference>
<keyword evidence="4" id="KW-1185">Reference proteome</keyword>
<feature type="compositionally biased region" description="Low complexity" evidence="1">
    <location>
        <begin position="278"/>
        <end position="296"/>
    </location>
</feature>
<dbReference type="Pfam" id="PF16207">
    <property type="entry name" value="RAWUL"/>
    <property type="match status" value="1"/>
</dbReference>
<dbReference type="AlphaFoldDB" id="A0A6A4WDM7"/>
<dbReference type="OrthoDB" id="6401595at2759"/>
<dbReference type="EMBL" id="VIIS01001210">
    <property type="protein sequence ID" value="KAF0300962.1"/>
    <property type="molecule type" value="Genomic_DNA"/>
</dbReference>
<reference evidence="3 4" key="1">
    <citation type="submission" date="2019-07" db="EMBL/GenBank/DDBJ databases">
        <title>Draft genome assembly of a fouling barnacle, Amphibalanus amphitrite (Darwin, 1854): The first reference genome for Thecostraca.</title>
        <authorList>
            <person name="Kim W."/>
        </authorList>
    </citation>
    <scope>NUCLEOTIDE SEQUENCE [LARGE SCALE GENOMIC DNA]</scope>
    <source>
        <strain evidence="3">SNU_AA5</strain>
        <tissue evidence="3">Soma without cirri and trophi</tissue>
    </source>
</reference>
<feature type="region of interest" description="Disordered" evidence="1">
    <location>
        <begin position="142"/>
        <end position="181"/>
    </location>
</feature>
<organism evidence="3 4">
    <name type="scientific">Amphibalanus amphitrite</name>
    <name type="common">Striped barnacle</name>
    <name type="synonym">Balanus amphitrite</name>
    <dbReference type="NCBI Taxonomy" id="1232801"/>
    <lineage>
        <taxon>Eukaryota</taxon>
        <taxon>Metazoa</taxon>
        <taxon>Ecdysozoa</taxon>
        <taxon>Arthropoda</taxon>
        <taxon>Crustacea</taxon>
        <taxon>Multicrustacea</taxon>
        <taxon>Cirripedia</taxon>
        <taxon>Thoracica</taxon>
        <taxon>Thoracicalcarea</taxon>
        <taxon>Balanomorpha</taxon>
        <taxon>Balanoidea</taxon>
        <taxon>Balanidae</taxon>
        <taxon>Amphibalaninae</taxon>
        <taxon>Amphibalanus</taxon>
    </lineage>
</organism>
<evidence type="ECO:0000313" key="4">
    <source>
        <dbReference type="Proteomes" id="UP000440578"/>
    </source>
</evidence>
<dbReference type="Gene3D" id="3.10.20.90">
    <property type="entry name" value="Phosphatidylinositol 3-kinase Catalytic Subunit, Chain A, domain 1"/>
    <property type="match status" value="1"/>
</dbReference>
<dbReference type="GO" id="GO:0035102">
    <property type="term" value="C:PRC1 complex"/>
    <property type="evidence" value="ECO:0007669"/>
    <property type="project" value="TreeGrafter"/>
</dbReference>
<evidence type="ECO:0000313" key="3">
    <source>
        <dbReference type="EMBL" id="KAF0300962.1"/>
    </source>
</evidence>
<gene>
    <name evidence="3" type="primary">Bmi1</name>
    <name evidence="3" type="ORF">FJT64_026650</name>
</gene>
<sequence>MKMRRDFYDMKPYADPELPSWAKGDVASYVPHVFTPDESLQLRLAMFDAESRDDEESRQQRSTSGVPPVRYLRCQAGTPLTVLQKLIRNKFQLPPNVQVQLIHGRHVLPDDISLMDVGYLHRPPQDAPVRLEYRLVRKRPAPSVTHAETAAVSQDTKPAKTIPPPKQKQQPTFHEPNPASFHFPAGMVPHDFYSSPLHVNTSMASRLSYDMAMRNLLTLSHMAMAQGGMVRPPSHMFPTHPMFPPLPKGHEFHPMSDPSLLRRQSEARMGASAKKASPTAGTTAPPLRTPTALTSASIQHMENLTRTVGKSRSDPERHSVTLTPIPPK</sequence>
<dbReference type="PANTHER" id="PTHR10825:SF29">
    <property type="entry name" value="POLYCOMB GROUP RING FINGER PROTEIN 1"/>
    <property type="match status" value="1"/>
</dbReference>